<dbReference type="SUPFAM" id="SSF50156">
    <property type="entry name" value="PDZ domain-like"/>
    <property type="match status" value="1"/>
</dbReference>
<reference evidence="4" key="1">
    <citation type="submission" date="2015-09" db="EMBL/GenBank/DDBJ databases">
        <authorList>
            <consortium name="Pathogen Informatics"/>
        </authorList>
    </citation>
    <scope>NUCLEOTIDE SEQUENCE [LARGE SCALE GENOMIC DNA]</scope>
    <source>
        <strain evidence="4">Lake Konstanz</strain>
    </source>
</reference>
<evidence type="ECO:0000313" key="4">
    <source>
        <dbReference type="Proteomes" id="UP000051952"/>
    </source>
</evidence>
<keyword evidence="4" id="KW-1185">Reference proteome</keyword>
<feature type="region of interest" description="Disordered" evidence="1">
    <location>
        <begin position="110"/>
        <end position="154"/>
    </location>
</feature>
<accession>A0A0S4JV31</accession>
<organism evidence="3 4">
    <name type="scientific">Bodo saltans</name>
    <name type="common">Flagellated protozoan</name>
    <dbReference type="NCBI Taxonomy" id="75058"/>
    <lineage>
        <taxon>Eukaryota</taxon>
        <taxon>Discoba</taxon>
        <taxon>Euglenozoa</taxon>
        <taxon>Kinetoplastea</taxon>
        <taxon>Metakinetoplastina</taxon>
        <taxon>Eubodonida</taxon>
        <taxon>Bodonidae</taxon>
        <taxon>Bodo</taxon>
    </lineage>
</organism>
<gene>
    <name evidence="3" type="ORF">BSAL_41585</name>
</gene>
<evidence type="ECO:0000313" key="3">
    <source>
        <dbReference type="EMBL" id="CUG93249.1"/>
    </source>
</evidence>
<name>A0A0S4JV31_BODSA</name>
<proteinExistence type="predicted"/>
<dbReference type="InterPro" id="IPR036034">
    <property type="entry name" value="PDZ_sf"/>
</dbReference>
<dbReference type="AlphaFoldDB" id="A0A0S4JV31"/>
<protein>
    <recommendedName>
        <fullName evidence="2">PDZ domain-containing protein</fullName>
    </recommendedName>
</protein>
<dbReference type="Proteomes" id="UP000051952">
    <property type="component" value="Unassembled WGS sequence"/>
</dbReference>
<evidence type="ECO:0000256" key="1">
    <source>
        <dbReference type="SAM" id="MobiDB-lite"/>
    </source>
</evidence>
<feature type="domain" description="PDZ" evidence="2">
    <location>
        <begin position="31"/>
        <end position="107"/>
    </location>
</feature>
<dbReference type="VEuPathDB" id="TriTrypDB:BSAL_41585"/>
<feature type="compositionally biased region" description="Basic and acidic residues" evidence="1">
    <location>
        <begin position="110"/>
        <end position="119"/>
    </location>
</feature>
<dbReference type="EMBL" id="CYKH01002133">
    <property type="protein sequence ID" value="CUG93249.1"/>
    <property type="molecule type" value="Genomic_DNA"/>
</dbReference>
<evidence type="ECO:0000259" key="2">
    <source>
        <dbReference type="PROSITE" id="PS50106"/>
    </source>
</evidence>
<dbReference type="InterPro" id="IPR001478">
    <property type="entry name" value="PDZ"/>
</dbReference>
<dbReference type="PROSITE" id="PS50106">
    <property type="entry name" value="PDZ"/>
    <property type="match status" value="1"/>
</dbReference>
<dbReference type="Gene3D" id="2.30.42.10">
    <property type="match status" value="1"/>
</dbReference>
<sequence>MYGRQKDIMTEEDDLVDLSVTGISDAPTSCIVQLARSSTDERWGFLLFNNRFPLTVGKVDNVTLINSLFKGDVIVAINGVSVGSFDSAAQIMRAAGLELSLTVDLNSEARQQRQREERAAVASAGQQRSSLQGPGKLSSDNATTSPGADSSPFTIAPGDVALTATVPQKVLKVDPITVAPSRSNVDVVLMHLPKPPRVATYNRHECPLGPEYGFTEAFHTFIQDFLTEQALGSSAPTNDLRYDAITAVMKSGIARLPNELIRDITQRGGEVLRKQEANSHFSSAEKDRFMTQMNAMNSIVQDKKRERQEEEEAIRQRAVETKTRVRESMQLYHRMCGDGDDNLFITSLASSSTTQHNNNNHHHHHGHHLDHLPLPSGQPSASFQTLMHHAMASAPLPVPYNSNPDLGAVDVTIHIPLSRKQRKKRRVQQLKEQVQASNPETLITAPIPSLENVGLPLPSTAVLEQLGGLIAVVPSIGSSGTMDLPLPPRLGSYV</sequence>
<feature type="compositionally biased region" description="Polar residues" evidence="1">
    <location>
        <begin position="124"/>
        <end position="153"/>
    </location>
</feature>